<reference evidence="2 3" key="1">
    <citation type="submission" date="2019-05" db="EMBL/GenBank/DDBJ databases">
        <title>Streptomyces sp. NEAU-C151, a novel actinomycete isolated from soil.</title>
        <authorList>
            <person name="Han L."/>
            <person name="Jiang H."/>
        </authorList>
    </citation>
    <scope>NUCLEOTIDE SEQUENCE [LARGE SCALE GENOMIC DNA]</scope>
    <source>
        <strain evidence="2 3">NEAU-C151</strain>
    </source>
</reference>
<protein>
    <recommendedName>
        <fullName evidence="1">CD-NTase associated protein 4-like DNA endonuclease domain-containing protein</fullName>
    </recommendedName>
</protein>
<dbReference type="Pfam" id="PF14130">
    <property type="entry name" value="Cap4_nuclease"/>
    <property type="match status" value="1"/>
</dbReference>
<dbReference type="InterPro" id="IPR025382">
    <property type="entry name" value="Cap4-like_endonuclease_dom"/>
</dbReference>
<accession>A0A5R9FRP7</accession>
<dbReference type="AlphaFoldDB" id="A0A5R9FRP7"/>
<gene>
    <name evidence="2" type="ORF">FE633_10880</name>
</gene>
<feature type="domain" description="CD-NTase associated protein 4-like DNA endonuclease" evidence="1">
    <location>
        <begin position="35"/>
        <end position="92"/>
    </location>
</feature>
<comment type="caution">
    <text evidence="2">The sequence shown here is derived from an EMBL/GenBank/DDBJ whole genome shotgun (WGS) entry which is preliminary data.</text>
</comment>
<evidence type="ECO:0000259" key="1">
    <source>
        <dbReference type="Pfam" id="PF14130"/>
    </source>
</evidence>
<name>A0A5R9FRP7_9ACTN</name>
<dbReference type="Proteomes" id="UP000305906">
    <property type="component" value="Unassembled WGS sequence"/>
</dbReference>
<proteinExistence type="predicted"/>
<dbReference type="GO" id="GO:0004518">
    <property type="term" value="F:nuclease activity"/>
    <property type="evidence" value="ECO:0007669"/>
    <property type="project" value="InterPro"/>
</dbReference>
<dbReference type="RefSeq" id="WP_138044918.1">
    <property type="nucleotide sequence ID" value="NZ_VBZC01000010.1"/>
</dbReference>
<dbReference type="EMBL" id="VBZC01000010">
    <property type="protein sequence ID" value="TLS46051.1"/>
    <property type="molecule type" value="Genomic_DNA"/>
</dbReference>
<sequence length="907" mass="98362">MQGDGTRRAAPAAGSPGVREAADVLNGEQLRRITSTHRGFTYQHLYAAGCLLRLREAQAQLLRVERDEDVEIVFDDRHLYIQVKTREDNLTWGDVRGAVEQFDGIRAEHTAGRRAGTPWLIVVTNADLGPDLQARTRQASWPADVALVGPERPHPAERWLPVPGRDLADLLDWCTAQAERVPFGSLSAVTLVWKLAARVQYACTGAHGQEFAATELPPLYEQFVEELQAFPQLPGVYRPHDGEPDLTSEEPVRLVVGFSGAGKTTWAAHAAAHCPHPVTYFDVASIPSASVPGALARELAARHLSRPEAETLPAADGIDVLRAVHARLAQAGTTIAVVVDNVHQLAPDEVRMLAGALPTARLILLGHPRPEQIPLAAHLGITAEALAGWSIDTVAAVFAAEDCVVDYGTVQRVLALTAGLPLYVLNSAYLTSTAYAGDGTAFCDAVQAQTHTTATAQERILEEAFDLLEPRARTVAALLAIAEVPLAVAELQQLAEVAGLRPAHAARAVRDLAARRFTQDFIGGQVTLHDAVRPVASSAADDLLDGVTHGIRDALLQMLEGQRGLPQLGRWMRLLTETGRVEELLDLASEEGFYQSGYPREIRAAVAHAAEDSARDTVIRFEAHNTLATWAYYDGDWQACARHVSAMERLAVNGDSGIGPRERALLAARQFIVYGHDKDVRRLTEAFTAGLRQVETGSAEEPALRSSFAQALYHAGEFDRADVVAQQVAEAYRAYLGLSLDDLGGPIAALQERLHASDSPDDYKRLADCFSLSVKSRRRQGIASGAETVAAIPAWKLYSITGAWREAVDSGQEVVDILVNAGRMQQALHILERQLLSMAETYNLPEMIFGLRSHRAVTLAYMGDISAALAEMDSLSGYEPTPEQAADFCRQKAIIEALAARQRPPAR</sequence>
<organism evidence="2 3">
    <name type="scientific">Streptomyces montanus</name>
    <dbReference type="NCBI Taxonomy" id="2580423"/>
    <lineage>
        <taxon>Bacteria</taxon>
        <taxon>Bacillati</taxon>
        <taxon>Actinomycetota</taxon>
        <taxon>Actinomycetes</taxon>
        <taxon>Kitasatosporales</taxon>
        <taxon>Streptomycetaceae</taxon>
        <taxon>Streptomyces</taxon>
    </lineage>
</organism>
<keyword evidence="3" id="KW-1185">Reference proteome</keyword>
<dbReference type="SUPFAM" id="SSF52540">
    <property type="entry name" value="P-loop containing nucleoside triphosphate hydrolases"/>
    <property type="match status" value="1"/>
</dbReference>
<dbReference type="Gene3D" id="3.40.50.300">
    <property type="entry name" value="P-loop containing nucleotide triphosphate hydrolases"/>
    <property type="match status" value="1"/>
</dbReference>
<evidence type="ECO:0000313" key="3">
    <source>
        <dbReference type="Proteomes" id="UP000305906"/>
    </source>
</evidence>
<evidence type="ECO:0000313" key="2">
    <source>
        <dbReference type="EMBL" id="TLS46051.1"/>
    </source>
</evidence>
<dbReference type="InterPro" id="IPR027417">
    <property type="entry name" value="P-loop_NTPase"/>
</dbReference>